<dbReference type="OrthoDB" id="8780523at2"/>
<evidence type="ECO:0000313" key="1">
    <source>
        <dbReference type="EMBL" id="PQO37222.1"/>
    </source>
</evidence>
<evidence type="ECO:0000313" key="2">
    <source>
        <dbReference type="Proteomes" id="UP000238322"/>
    </source>
</evidence>
<comment type="caution">
    <text evidence="1">The sequence shown here is derived from an EMBL/GenBank/DDBJ whole genome shotgun (WGS) entry which is preliminary data.</text>
</comment>
<name>A0A2S8FYG5_9BACT</name>
<protein>
    <submittedName>
        <fullName evidence="1">Uncharacterized protein</fullName>
    </submittedName>
</protein>
<gene>
    <name evidence="1" type="ORF">C5Y83_04545</name>
</gene>
<proteinExistence type="predicted"/>
<dbReference type="Proteomes" id="UP000238322">
    <property type="component" value="Unassembled WGS sequence"/>
</dbReference>
<dbReference type="RefSeq" id="WP_105328473.1">
    <property type="nucleotide sequence ID" value="NZ_PUHY01000005.1"/>
</dbReference>
<accession>A0A2S8FYG5</accession>
<reference evidence="1 2" key="1">
    <citation type="submission" date="2018-02" db="EMBL/GenBank/DDBJ databases">
        <title>Comparative genomes isolates from brazilian mangrove.</title>
        <authorList>
            <person name="Araujo J.E."/>
            <person name="Taketani R.G."/>
            <person name="Silva M.C.P."/>
            <person name="Loureco M.V."/>
            <person name="Andreote F.D."/>
        </authorList>
    </citation>
    <scope>NUCLEOTIDE SEQUENCE [LARGE SCALE GENOMIC DNA]</scope>
    <source>
        <strain evidence="1 2">Hex-1 MGV</strain>
    </source>
</reference>
<sequence length="84" mass="9192">MNNQAITRALIDLLCFLEFTGDELLDPDVAVSQMEQVAATLRSGGDLAVHAFCQACEEYASAIERTKAERSEFLRSLPEAMGLV</sequence>
<dbReference type="EMBL" id="PUHY01000005">
    <property type="protein sequence ID" value="PQO37222.1"/>
    <property type="molecule type" value="Genomic_DNA"/>
</dbReference>
<dbReference type="AlphaFoldDB" id="A0A2S8FYG5"/>
<organism evidence="1 2">
    <name type="scientific">Blastopirellula marina</name>
    <dbReference type="NCBI Taxonomy" id="124"/>
    <lineage>
        <taxon>Bacteria</taxon>
        <taxon>Pseudomonadati</taxon>
        <taxon>Planctomycetota</taxon>
        <taxon>Planctomycetia</taxon>
        <taxon>Pirellulales</taxon>
        <taxon>Pirellulaceae</taxon>
        <taxon>Blastopirellula</taxon>
    </lineage>
</organism>